<keyword evidence="3" id="KW-1185">Reference proteome</keyword>
<dbReference type="PANTHER" id="PTHR33127:SF5">
    <property type="entry name" value="TRANSMEMBRANE PROTEIN"/>
    <property type="match status" value="1"/>
</dbReference>
<protein>
    <recommendedName>
        <fullName evidence="1">KIB1-4 beta-propeller domain-containing protein</fullName>
    </recommendedName>
</protein>
<comment type="caution">
    <text evidence="2">The sequence shown here is derived from an EMBL/GenBank/DDBJ whole genome shotgun (WGS) entry which is preliminary data.</text>
</comment>
<evidence type="ECO:0000313" key="2">
    <source>
        <dbReference type="EMBL" id="KAI3859512.1"/>
    </source>
</evidence>
<dbReference type="PANTHER" id="PTHR33127">
    <property type="entry name" value="TRANSMEMBRANE PROTEIN"/>
    <property type="match status" value="1"/>
</dbReference>
<feature type="domain" description="KIB1-4 beta-propeller" evidence="1">
    <location>
        <begin position="259"/>
        <end position="501"/>
    </location>
</feature>
<dbReference type="Proteomes" id="UP001202328">
    <property type="component" value="Unassembled WGS sequence"/>
</dbReference>
<dbReference type="InterPro" id="IPR005174">
    <property type="entry name" value="KIB1-4_b-propeller"/>
</dbReference>
<dbReference type="Pfam" id="PF03478">
    <property type="entry name" value="Beta-prop_KIB1-4"/>
    <property type="match status" value="2"/>
</dbReference>
<proteinExistence type="predicted"/>
<dbReference type="EMBL" id="JAJJMB010014597">
    <property type="protein sequence ID" value="KAI3859512.1"/>
    <property type="molecule type" value="Genomic_DNA"/>
</dbReference>
<name>A0AAD4X8H0_9MAGN</name>
<gene>
    <name evidence="2" type="ORF">MKW98_027109</name>
</gene>
<evidence type="ECO:0000259" key="1">
    <source>
        <dbReference type="Pfam" id="PF03478"/>
    </source>
</evidence>
<organism evidence="2 3">
    <name type="scientific">Papaver atlanticum</name>
    <dbReference type="NCBI Taxonomy" id="357466"/>
    <lineage>
        <taxon>Eukaryota</taxon>
        <taxon>Viridiplantae</taxon>
        <taxon>Streptophyta</taxon>
        <taxon>Embryophyta</taxon>
        <taxon>Tracheophyta</taxon>
        <taxon>Spermatophyta</taxon>
        <taxon>Magnoliopsida</taxon>
        <taxon>Ranunculales</taxon>
        <taxon>Papaveraceae</taxon>
        <taxon>Papaveroideae</taxon>
        <taxon>Papaver</taxon>
    </lineage>
</organism>
<dbReference type="AlphaFoldDB" id="A0AAD4X8H0"/>
<feature type="domain" description="KIB1-4 beta-propeller" evidence="1">
    <location>
        <begin position="40"/>
        <end position="128"/>
    </location>
</feature>
<reference evidence="2" key="1">
    <citation type="submission" date="2022-04" db="EMBL/GenBank/DDBJ databases">
        <title>A functionally conserved STORR gene fusion in Papaver species that diverged 16.8 million years ago.</title>
        <authorList>
            <person name="Catania T."/>
        </authorList>
    </citation>
    <scope>NUCLEOTIDE SEQUENCE</scope>
    <source>
        <strain evidence="2">S-188037</strain>
    </source>
</reference>
<accession>A0AAD4X8H0</accession>
<evidence type="ECO:0000313" key="3">
    <source>
        <dbReference type="Proteomes" id="UP001202328"/>
    </source>
</evidence>
<sequence>MGMCGKLTETAIQHGCSEILRISDTRNNFTSVTVAGRLDYVRQSVVMACFGEVFRIDRFYIPRGDYKSLTNIVISKLDFASMAWEEVNSLNDYVFFLSKDSQLCCLASELGLPKGCVYFTQLGEISLYKYDLEDKSVLLCLPCPDLPTPWSSSEWLMIRRIGNSTVTGTSVDKDANKEDIVEVRPSFIDNEDMVRLISDQLHTVDYIHLRAVSKKYRSMWSLRRSSSNKIVRTTDLSPWLVFVNYDQDVYNFVTPMHNNENYLMNIPEVLKGFTVRFSKDGWLLMSKDKTLFFYNPFSKSIVRLPDLPEGCSFSGISFSSLPTSSDCIVFGIDKCIMPDEVSIAFIKRGDKDWTSCSYDNVYLPPNKNKFEFEPNFNNPVFHDGAFYCLDLNGSLGLFSFENDTSWEILAMVHRPNCEFIYKSFLVECEGNLLCVLLGRLGKWVRGFRLNNKEMVWIEVKHLGRHMLCISHTSSISAVAPTRHMENKIYFPRLRADGILFYSLDTGLYHCLGCKHSAKDYGNSKEYLVCSWIEPNCLETTSEQDLDWFNI</sequence>